<dbReference type="InParanoid" id="Q0TVX5"/>
<reference evidence="2" key="1">
    <citation type="journal article" date="2007" name="Plant Cell">
        <title>Dothideomycete-plant interactions illuminated by genome sequencing and EST analysis of the wheat pathogen Stagonospora nodorum.</title>
        <authorList>
            <person name="Hane J.K."/>
            <person name="Lowe R.G."/>
            <person name="Solomon P.S."/>
            <person name="Tan K.C."/>
            <person name="Schoch C.L."/>
            <person name="Spatafora J.W."/>
            <person name="Crous P.W."/>
            <person name="Kodira C."/>
            <person name="Birren B.W."/>
            <person name="Galagan J.E."/>
            <person name="Torriani S.F."/>
            <person name="McDonald B.A."/>
            <person name="Oliver R.P."/>
        </authorList>
    </citation>
    <scope>NUCLEOTIDE SEQUENCE [LARGE SCALE GENOMIC DNA]</scope>
    <source>
        <strain evidence="2">SN15 / ATCC MYA-4574 / FGSC 10173</strain>
    </source>
</reference>
<gene>
    <name evidence="1" type="ORF">SNOG_16294</name>
</gene>
<sequence>MQKPNAVGIMCGYFGPSFMRAACSYVVLASGGPHKLIRKSRKVTGVNTHETDRDHRESETEDCTFLILSQEGNQLQHGILPRQQTSPGEMIILDVSWRADETKNKTVEVLFYAQRAQPTRTKLSNEFFTTPSLAMDECCVIARIVLKHPAEYILSKFLYMISNDTARDDLFPPLEMFGLVFTPFRTAGFVHDETAHCFPLSFTVARRLYHGLLTLPQRSPFSDRSLGGISHNFRKRR</sequence>
<dbReference type="RefSeq" id="XP_001806417.1">
    <property type="nucleotide sequence ID" value="XM_001806365.1"/>
</dbReference>
<dbReference type="AlphaFoldDB" id="Q0TVX5"/>
<protein>
    <submittedName>
        <fullName evidence="1">Uncharacterized protein</fullName>
    </submittedName>
</protein>
<dbReference type="EMBL" id="CH445369">
    <property type="protein sequence ID" value="EAT76280.1"/>
    <property type="molecule type" value="Genomic_DNA"/>
</dbReference>
<dbReference type="GeneID" id="5983348"/>
<name>Q0TVX5_PHANO</name>
<evidence type="ECO:0000313" key="2">
    <source>
        <dbReference type="Proteomes" id="UP000001055"/>
    </source>
</evidence>
<dbReference type="HOGENOM" id="CLU_1170989_0_0_1"/>
<evidence type="ECO:0000313" key="1">
    <source>
        <dbReference type="EMBL" id="EAT76280.1"/>
    </source>
</evidence>
<accession>Q0TVX5</accession>
<dbReference type="Proteomes" id="UP000001055">
    <property type="component" value="Unassembled WGS sequence"/>
</dbReference>
<proteinExistence type="predicted"/>
<dbReference type="KEGG" id="pno:SNOG_16294"/>
<organism evidence="1 2">
    <name type="scientific">Phaeosphaeria nodorum (strain SN15 / ATCC MYA-4574 / FGSC 10173)</name>
    <name type="common">Glume blotch fungus</name>
    <name type="synonym">Parastagonospora nodorum</name>
    <dbReference type="NCBI Taxonomy" id="321614"/>
    <lineage>
        <taxon>Eukaryota</taxon>
        <taxon>Fungi</taxon>
        <taxon>Dikarya</taxon>
        <taxon>Ascomycota</taxon>
        <taxon>Pezizomycotina</taxon>
        <taxon>Dothideomycetes</taxon>
        <taxon>Pleosporomycetidae</taxon>
        <taxon>Pleosporales</taxon>
        <taxon>Pleosporineae</taxon>
        <taxon>Phaeosphaeriaceae</taxon>
        <taxon>Parastagonospora</taxon>
    </lineage>
</organism>